<dbReference type="InterPro" id="IPR011990">
    <property type="entry name" value="TPR-like_helical_dom_sf"/>
</dbReference>
<dbReference type="SUPFAM" id="SSF48452">
    <property type="entry name" value="TPR-like"/>
    <property type="match status" value="1"/>
</dbReference>
<evidence type="ECO:0008006" key="6">
    <source>
        <dbReference type="Google" id="ProtNLM"/>
    </source>
</evidence>
<feature type="transmembrane region" description="Helical" evidence="3">
    <location>
        <begin position="340"/>
        <end position="362"/>
    </location>
</feature>
<keyword evidence="1" id="KW-0175">Coiled coil</keyword>
<feature type="coiled-coil region" evidence="1">
    <location>
        <begin position="134"/>
        <end position="168"/>
    </location>
</feature>
<protein>
    <recommendedName>
        <fullName evidence="6">Tetratricopeptide repeat protein</fullName>
    </recommendedName>
</protein>
<keyword evidence="5" id="KW-1185">Reference proteome</keyword>
<sequence length="442" mass="47929">MTITTKCPRCGKSNSFYRVWCTDCKASLPYVVAPPKGLESEEAKSRTDLYKQALADLERLVREGRVTESTRDLIQSFYRKQIVDTERAEAELKRMRTVHESVVLGREAAQHGRHEDALDHLHKAVAVNRGIYPLNSVIAEIKLAKEEYSQASDAAHQAQSLLQAAQNDCDASRFEAAREKLQQACAIDPGNKDILATMQRIETASSEQREQETVAEPQPEPQREAQPEFQREAQPAPLASAPPAQCPPQPAASAPPPAAVPPPAAAAPPTPAISPAPTSSPTVRPTPAPVATRQTSDAVPATASARFLDDAENERSATERLIEEASKWSAVIKPFLLDNVGWFVGAFLVVAGFIVLIVSFWGTIEQNRVLMHSLVYVALAVATGAFFSAAYFMRLKYPQLESSSNVLLVIVALLIPLVFAAAMLTSLVPVTPPVPALLSSVL</sequence>
<dbReference type="AlphaFoldDB" id="A0A5M6D747"/>
<feature type="compositionally biased region" description="Low complexity" evidence="2">
    <location>
        <begin position="275"/>
        <end position="293"/>
    </location>
</feature>
<feature type="transmembrane region" description="Helical" evidence="3">
    <location>
        <begin position="374"/>
        <end position="393"/>
    </location>
</feature>
<evidence type="ECO:0000256" key="3">
    <source>
        <dbReference type="SAM" id="Phobius"/>
    </source>
</evidence>
<evidence type="ECO:0000256" key="1">
    <source>
        <dbReference type="SAM" id="Coils"/>
    </source>
</evidence>
<feature type="transmembrane region" description="Helical" evidence="3">
    <location>
        <begin position="405"/>
        <end position="428"/>
    </location>
</feature>
<feature type="compositionally biased region" description="Basic and acidic residues" evidence="2">
    <location>
        <begin position="221"/>
        <end position="231"/>
    </location>
</feature>
<organism evidence="4 5">
    <name type="scientific">Roseiconus nitratireducens</name>
    <dbReference type="NCBI Taxonomy" id="2605748"/>
    <lineage>
        <taxon>Bacteria</taxon>
        <taxon>Pseudomonadati</taxon>
        <taxon>Planctomycetota</taxon>
        <taxon>Planctomycetia</taxon>
        <taxon>Pirellulales</taxon>
        <taxon>Pirellulaceae</taxon>
        <taxon>Roseiconus</taxon>
    </lineage>
</organism>
<keyword evidence="3" id="KW-0472">Membrane</keyword>
<comment type="caution">
    <text evidence="4">The sequence shown here is derived from an EMBL/GenBank/DDBJ whole genome shotgun (WGS) entry which is preliminary data.</text>
</comment>
<proteinExistence type="predicted"/>
<dbReference type="RefSeq" id="WP_150077240.1">
    <property type="nucleotide sequence ID" value="NZ_VWOX01000008.1"/>
</dbReference>
<reference evidence="4 5" key="1">
    <citation type="submission" date="2019-08" db="EMBL/GenBank/DDBJ databases">
        <authorList>
            <person name="Dhanesh K."/>
            <person name="Kumar G."/>
            <person name="Sasikala C."/>
            <person name="Venkata Ramana C."/>
        </authorList>
    </citation>
    <scope>NUCLEOTIDE SEQUENCE [LARGE SCALE GENOMIC DNA]</scope>
    <source>
        <strain evidence="4 5">JC645</strain>
    </source>
</reference>
<accession>A0A5M6D747</accession>
<name>A0A5M6D747_9BACT</name>
<keyword evidence="3" id="KW-0812">Transmembrane</keyword>
<feature type="region of interest" description="Disordered" evidence="2">
    <location>
        <begin position="203"/>
        <end position="313"/>
    </location>
</feature>
<dbReference type="Gene3D" id="1.25.40.10">
    <property type="entry name" value="Tetratricopeptide repeat domain"/>
    <property type="match status" value="1"/>
</dbReference>
<gene>
    <name evidence="4" type="ORF">FYK55_14885</name>
</gene>
<dbReference type="Proteomes" id="UP000324479">
    <property type="component" value="Unassembled WGS sequence"/>
</dbReference>
<evidence type="ECO:0000256" key="2">
    <source>
        <dbReference type="SAM" id="MobiDB-lite"/>
    </source>
</evidence>
<evidence type="ECO:0000313" key="5">
    <source>
        <dbReference type="Proteomes" id="UP000324479"/>
    </source>
</evidence>
<feature type="compositionally biased region" description="Low complexity" evidence="2">
    <location>
        <begin position="232"/>
        <end position="243"/>
    </location>
</feature>
<keyword evidence="3" id="KW-1133">Transmembrane helix</keyword>
<evidence type="ECO:0000313" key="4">
    <source>
        <dbReference type="EMBL" id="KAA5542092.1"/>
    </source>
</evidence>
<feature type="compositionally biased region" description="Pro residues" evidence="2">
    <location>
        <begin position="244"/>
        <end position="274"/>
    </location>
</feature>
<dbReference type="EMBL" id="VWOX01000008">
    <property type="protein sequence ID" value="KAA5542092.1"/>
    <property type="molecule type" value="Genomic_DNA"/>
</dbReference>